<feature type="compositionally biased region" description="Low complexity" evidence="1">
    <location>
        <begin position="70"/>
        <end position="81"/>
    </location>
</feature>
<evidence type="ECO:0000313" key="3">
    <source>
        <dbReference type="Proteomes" id="UP000825890"/>
    </source>
</evidence>
<accession>A0A9P3FJ03</accession>
<feature type="region of interest" description="Disordered" evidence="1">
    <location>
        <begin position="234"/>
        <end position="259"/>
    </location>
</feature>
<dbReference type="RefSeq" id="XP_044659006.1">
    <property type="nucleotide sequence ID" value="XM_044803071.1"/>
</dbReference>
<name>A0A9P3FJ03_9PEZI</name>
<dbReference type="EMBL" id="BOLY01000004">
    <property type="protein sequence ID" value="GIZ44519.1"/>
    <property type="molecule type" value="Genomic_DNA"/>
</dbReference>
<evidence type="ECO:0000256" key="1">
    <source>
        <dbReference type="SAM" id="MobiDB-lite"/>
    </source>
</evidence>
<feature type="region of interest" description="Disordered" evidence="1">
    <location>
        <begin position="1"/>
        <end position="146"/>
    </location>
</feature>
<reference evidence="2 3" key="1">
    <citation type="submission" date="2021-01" db="EMBL/GenBank/DDBJ databases">
        <title>Cercospora kikuchii MAFF 305040 whole genome shotgun sequence.</title>
        <authorList>
            <person name="Kashiwa T."/>
            <person name="Suzuki T."/>
        </authorList>
    </citation>
    <scope>NUCLEOTIDE SEQUENCE [LARGE SCALE GENOMIC DNA]</scope>
    <source>
        <strain evidence="2 3">MAFF 305040</strain>
    </source>
</reference>
<feature type="compositionally biased region" description="Low complexity" evidence="1">
    <location>
        <begin position="15"/>
        <end position="26"/>
    </location>
</feature>
<keyword evidence="3" id="KW-1185">Reference proteome</keyword>
<evidence type="ECO:0000313" key="2">
    <source>
        <dbReference type="EMBL" id="GIZ44519.1"/>
    </source>
</evidence>
<proteinExistence type="predicted"/>
<dbReference type="Proteomes" id="UP000825890">
    <property type="component" value="Unassembled WGS sequence"/>
</dbReference>
<protein>
    <submittedName>
        <fullName evidence="2">Uncharacterized protein</fullName>
    </submittedName>
</protein>
<dbReference type="OrthoDB" id="5279705at2759"/>
<sequence>MLAFVPSSPSDYTYAPPVSSPLAPLSTNIYGTRPRHSNYMNPYEPDAKNNNSSSSTKKDSHYSENNAAPSSSSFLSSIPRSEASKPQPTNFSASITTPPTTSKLPFSQRSIKRNPLQQASSSSTLQTARRNNYLRKISSQRDDKRFESRGEDLMRLDFLSRQRAWEADRAREAEKAAWDEGILEEEEEAYEDEEYDLPVTSQMGASAWGSSGIGEEDEVEEFVRDEVRELEALLEIMPRDDDAMEEDGGGDETSLWSDGADYDELFEEMLLSQHNQGDMGRDVAASAMLSSQAMPDMQQQQHDVGDDEMDMS</sequence>
<comment type="caution">
    <text evidence="2">The sequence shown here is derived from an EMBL/GenBank/DDBJ whole genome shotgun (WGS) entry which is preliminary data.</text>
</comment>
<dbReference type="AlphaFoldDB" id="A0A9P3FJ03"/>
<organism evidence="2 3">
    <name type="scientific">Cercospora kikuchii</name>
    <dbReference type="NCBI Taxonomy" id="84275"/>
    <lineage>
        <taxon>Eukaryota</taxon>
        <taxon>Fungi</taxon>
        <taxon>Dikarya</taxon>
        <taxon>Ascomycota</taxon>
        <taxon>Pezizomycotina</taxon>
        <taxon>Dothideomycetes</taxon>
        <taxon>Dothideomycetidae</taxon>
        <taxon>Mycosphaerellales</taxon>
        <taxon>Mycosphaerellaceae</taxon>
        <taxon>Cercospora</taxon>
    </lineage>
</organism>
<dbReference type="GeneID" id="68293290"/>
<feature type="compositionally biased region" description="Low complexity" evidence="1">
    <location>
        <begin position="116"/>
        <end position="130"/>
    </location>
</feature>
<gene>
    <name evidence="2" type="ORF">CKM354_000771500</name>
</gene>
<feature type="compositionally biased region" description="Polar residues" evidence="1">
    <location>
        <begin position="288"/>
        <end position="302"/>
    </location>
</feature>
<feature type="compositionally biased region" description="Polar residues" evidence="1">
    <location>
        <begin position="84"/>
        <end position="109"/>
    </location>
</feature>
<feature type="region of interest" description="Disordered" evidence="1">
    <location>
        <begin position="272"/>
        <end position="312"/>
    </location>
</feature>